<feature type="domain" description="NADP-dependent oxidoreductase" evidence="4">
    <location>
        <begin position="16"/>
        <end position="262"/>
    </location>
</feature>
<evidence type="ECO:0000256" key="2">
    <source>
        <dbReference type="PIRSR" id="PIRSR000097-2"/>
    </source>
</evidence>
<dbReference type="EMBL" id="VBAP01000081">
    <property type="protein sequence ID" value="TMI72727.1"/>
    <property type="molecule type" value="Genomic_DNA"/>
</dbReference>
<dbReference type="InterPro" id="IPR023210">
    <property type="entry name" value="NADP_OxRdtase_dom"/>
</dbReference>
<gene>
    <name evidence="5" type="ORF">E6H05_10785</name>
</gene>
<accession>A0A537INF8</accession>
<sequence length="276" mass="31290">MDKRMFGWTETLVPVIGQGTWNMERDRASSIAAIRRGLDLGMTHIDTAEMYGNGKVEDIVGEAIAGRRQEVFLVSKVLPDNASRQGTMTACERSLRRLRTDCLDCYLLHWPSRHRLADTIAAFEQLVRDGKIKTWGVSNFNEDRVAEAVRIGGPNRVACNQVLYLLEERTVEHHILPICERQQIAIVGYSPFGQGRFRSHPVLEEIARARGATPRQVALRFLVRHPSVFTIPKAGRVDHVEENARAGDLPLTEEEIRRIDEAFPAGRPRRRHLPTL</sequence>
<organism evidence="5 6">
    <name type="scientific">Candidatus Segetimicrobium genomatis</name>
    <dbReference type="NCBI Taxonomy" id="2569760"/>
    <lineage>
        <taxon>Bacteria</taxon>
        <taxon>Bacillati</taxon>
        <taxon>Candidatus Sysuimicrobiota</taxon>
        <taxon>Candidatus Sysuimicrobiia</taxon>
        <taxon>Candidatus Sysuimicrobiales</taxon>
        <taxon>Candidatus Segetimicrobiaceae</taxon>
        <taxon>Candidatus Segetimicrobium</taxon>
    </lineage>
</organism>
<dbReference type="SUPFAM" id="SSF51430">
    <property type="entry name" value="NAD(P)-linked oxidoreductase"/>
    <property type="match status" value="1"/>
</dbReference>
<dbReference type="GO" id="GO:0016491">
    <property type="term" value="F:oxidoreductase activity"/>
    <property type="evidence" value="ECO:0007669"/>
    <property type="project" value="InterPro"/>
</dbReference>
<feature type="site" description="Lowers pKa of active site Tyr" evidence="3">
    <location>
        <position position="76"/>
    </location>
</feature>
<dbReference type="PRINTS" id="PR00069">
    <property type="entry name" value="ALDKETRDTASE"/>
</dbReference>
<dbReference type="PIRSF" id="PIRSF000097">
    <property type="entry name" value="AKR"/>
    <property type="match status" value="1"/>
</dbReference>
<dbReference type="PANTHER" id="PTHR43638:SF3">
    <property type="entry name" value="ALDEHYDE REDUCTASE"/>
    <property type="match status" value="1"/>
</dbReference>
<evidence type="ECO:0000256" key="3">
    <source>
        <dbReference type="PIRSR" id="PIRSR000097-3"/>
    </source>
</evidence>
<dbReference type="Proteomes" id="UP000318834">
    <property type="component" value="Unassembled WGS sequence"/>
</dbReference>
<evidence type="ECO:0000259" key="4">
    <source>
        <dbReference type="Pfam" id="PF00248"/>
    </source>
</evidence>
<evidence type="ECO:0000313" key="6">
    <source>
        <dbReference type="Proteomes" id="UP000318834"/>
    </source>
</evidence>
<dbReference type="Gene3D" id="3.20.20.100">
    <property type="entry name" value="NADP-dependent oxidoreductase domain"/>
    <property type="match status" value="1"/>
</dbReference>
<dbReference type="InterPro" id="IPR020471">
    <property type="entry name" value="AKR"/>
</dbReference>
<dbReference type="AlphaFoldDB" id="A0A537INF8"/>
<evidence type="ECO:0000313" key="5">
    <source>
        <dbReference type="EMBL" id="TMI72727.1"/>
    </source>
</evidence>
<proteinExistence type="predicted"/>
<feature type="binding site" evidence="2">
    <location>
        <position position="109"/>
    </location>
    <ligand>
        <name>substrate</name>
    </ligand>
</feature>
<protein>
    <submittedName>
        <fullName evidence="5">Aldo/keto reductase</fullName>
    </submittedName>
</protein>
<comment type="caution">
    <text evidence="5">The sequence shown here is derived from an EMBL/GenBank/DDBJ whole genome shotgun (WGS) entry which is preliminary data.</text>
</comment>
<dbReference type="InterPro" id="IPR036812">
    <property type="entry name" value="NAD(P)_OxRdtase_dom_sf"/>
</dbReference>
<evidence type="ECO:0000256" key="1">
    <source>
        <dbReference type="PIRSR" id="PIRSR000097-1"/>
    </source>
</evidence>
<name>A0A537INF8_9BACT</name>
<dbReference type="Pfam" id="PF00248">
    <property type="entry name" value="Aldo_ket_red"/>
    <property type="match status" value="1"/>
</dbReference>
<reference evidence="5 6" key="1">
    <citation type="journal article" date="2019" name="Nat. Microbiol.">
        <title>Mediterranean grassland soil C-N compound turnover is dependent on rainfall and depth, and is mediated by genomically divergent microorganisms.</title>
        <authorList>
            <person name="Diamond S."/>
            <person name="Andeer P.F."/>
            <person name="Li Z."/>
            <person name="Crits-Christoph A."/>
            <person name="Burstein D."/>
            <person name="Anantharaman K."/>
            <person name="Lane K.R."/>
            <person name="Thomas B.C."/>
            <person name="Pan C."/>
            <person name="Northen T.R."/>
            <person name="Banfield J.F."/>
        </authorList>
    </citation>
    <scope>NUCLEOTIDE SEQUENCE [LARGE SCALE GENOMIC DNA]</scope>
    <source>
        <strain evidence="5">NP_8</strain>
    </source>
</reference>
<feature type="active site" description="Proton donor" evidence="1">
    <location>
        <position position="51"/>
    </location>
</feature>
<dbReference type="PANTHER" id="PTHR43638">
    <property type="entry name" value="OXIDOREDUCTASE, ALDO/KETO REDUCTASE FAMILY PROTEIN"/>
    <property type="match status" value="1"/>
</dbReference>